<name>A0ABR1RDP1_9PEZI</name>
<evidence type="ECO:0000256" key="5">
    <source>
        <dbReference type="ARBA" id="ARBA00038359"/>
    </source>
</evidence>
<comment type="caution">
    <text evidence="9">The sequence shown here is derived from an EMBL/GenBank/DDBJ whole genome shotgun (WGS) entry which is preliminary data.</text>
</comment>
<evidence type="ECO:0000256" key="4">
    <source>
        <dbReference type="ARBA" id="ARBA00023136"/>
    </source>
</evidence>
<feature type="transmembrane region" description="Helical" evidence="7">
    <location>
        <begin position="55"/>
        <end position="81"/>
    </location>
</feature>
<evidence type="ECO:0000256" key="1">
    <source>
        <dbReference type="ARBA" id="ARBA00004141"/>
    </source>
</evidence>
<reference evidence="9 10" key="1">
    <citation type="submission" date="2023-01" db="EMBL/GenBank/DDBJ databases">
        <title>Analysis of 21 Apiospora genomes using comparative genomics revels a genus with tremendous synthesis potential of carbohydrate active enzymes and secondary metabolites.</title>
        <authorList>
            <person name="Sorensen T."/>
        </authorList>
    </citation>
    <scope>NUCLEOTIDE SEQUENCE [LARGE SCALE GENOMIC DNA]</scope>
    <source>
        <strain evidence="9 10">CBS 20057</strain>
    </source>
</reference>
<keyword evidence="3 7" id="KW-1133">Transmembrane helix</keyword>
<evidence type="ECO:0000259" key="8">
    <source>
        <dbReference type="Pfam" id="PF20684"/>
    </source>
</evidence>
<proteinExistence type="inferred from homology"/>
<keyword evidence="4 7" id="KW-0472">Membrane</keyword>
<dbReference type="Pfam" id="PF20684">
    <property type="entry name" value="Fung_rhodopsin"/>
    <property type="match status" value="1"/>
</dbReference>
<accession>A0ABR1RDP1</accession>
<keyword evidence="10" id="KW-1185">Reference proteome</keyword>
<feature type="domain" description="Rhodopsin" evidence="8">
    <location>
        <begin position="12"/>
        <end position="198"/>
    </location>
</feature>
<evidence type="ECO:0000256" key="3">
    <source>
        <dbReference type="ARBA" id="ARBA00022989"/>
    </source>
</evidence>
<comment type="subcellular location">
    <subcellularLocation>
        <location evidence="1">Membrane</location>
        <topology evidence="1">Multi-pass membrane protein</topology>
    </subcellularLocation>
</comment>
<evidence type="ECO:0000313" key="9">
    <source>
        <dbReference type="EMBL" id="KAK8008683.1"/>
    </source>
</evidence>
<evidence type="ECO:0000256" key="7">
    <source>
        <dbReference type="SAM" id="Phobius"/>
    </source>
</evidence>
<dbReference type="Proteomes" id="UP001396898">
    <property type="component" value="Unassembled WGS sequence"/>
</dbReference>
<dbReference type="PANTHER" id="PTHR33048:SF47">
    <property type="entry name" value="INTEGRAL MEMBRANE PROTEIN-RELATED"/>
    <property type="match status" value="1"/>
</dbReference>
<feature type="transmembrane region" description="Helical" evidence="7">
    <location>
        <begin position="20"/>
        <end position="43"/>
    </location>
</feature>
<gene>
    <name evidence="9" type="ORF">PG991_011234</name>
</gene>
<evidence type="ECO:0000313" key="10">
    <source>
        <dbReference type="Proteomes" id="UP001396898"/>
    </source>
</evidence>
<evidence type="ECO:0000256" key="2">
    <source>
        <dbReference type="ARBA" id="ARBA00022692"/>
    </source>
</evidence>
<evidence type="ECO:0000256" key="6">
    <source>
        <dbReference type="SAM" id="MobiDB-lite"/>
    </source>
</evidence>
<comment type="similarity">
    <text evidence="5">Belongs to the SAT4 family.</text>
</comment>
<feature type="transmembrane region" description="Helical" evidence="7">
    <location>
        <begin position="135"/>
        <end position="153"/>
    </location>
</feature>
<sequence>MTVIMKPNATKILELLAKCAYALAIIGVATLCLVKASVLALYLRIFPQRHIRLGVYIIGAAVAAYFVSFEIMLIFGCRPIWVGWSNSPKTTCLNPSRWFSTTSTVIDTVLNILILALPVRVIVHLHVKRWQKTAIIGLFLLAGLSTASAWVRWAGTEDYFKDPNIDQLYDVNLAVFLVLETATGVMGVCLSTITPILSYFTLRMGFKRASVALKKADVAGLVTIGGSDGSLEGPASRPDSRPRLFSRRTGEQDTVLGHRHSVPGPTSGAV</sequence>
<feature type="region of interest" description="Disordered" evidence="6">
    <location>
        <begin position="230"/>
        <end position="270"/>
    </location>
</feature>
<keyword evidence="2 7" id="KW-0812">Transmembrane</keyword>
<dbReference type="PANTHER" id="PTHR33048">
    <property type="entry name" value="PTH11-LIKE INTEGRAL MEMBRANE PROTEIN (AFU_ORTHOLOGUE AFUA_5G11245)"/>
    <property type="match status" value="1"/>
</dbReference>
<organism evidence="9 10">
    <name type="scientific">Apiospora marii</name>
    <dbReference type="NCBI Taxonomy" id="335849"/>
    <lineage>
        <taxon>Eukaryota</taxon>
        <taxon>Fungi</taxon>
        <taxon>Dikarya</taxon>
        <taxon>Ascomycota</taxon>
        <taxon>Pezizomycotina</taxon>
        <taxon>Sordariomycetes</taxon>
        <taxon>Xylariomycetidae</taxon>
        <taxon>Amphisphaeriales</taxon>
        <taxon>Apiosporaceae</taxon>
        <taxon>Apiospora</taxon>
    </lineage>
</organism>
<dbReference type="InterPro" id="IPR052337">
    <property type="entry name" value="SAT4-like"/>
</dbReference>
<dbReference type="EMBL" id="JAQQWI010000016">
    <property type="protein sequence ID" value="KAK8008683.1"/>
    <property type="molecule type" value="Genomic_DNA"/>
</dbReference>
<protein>
    <recommendedName>
        <fullName evidence="8">Rhodopsin domain-containing protein</fullName>
    </recommendedName>
</protein>
<dbReference type="InterPro" id="IPR049326">
    <property type="entry name" value="Rhodopsin_dom_fungi"/>
</dbReference>
<feature type="transmembrane region" description="Helical" evidence="7">
    <location>
        <begin position="101"/>
        <end position="123"/>
    </location>
</feature>
<feature type="transmembrane region" description="Helical" evidence="7">
    <location>
        <begin position="173"/>
        <end position="200"/>
    </location>
</feature>